<dbReference type="OrthoDB" id="7870860at2"/>
<dbReference type="RefSeq" id="WP_085878831.1">
    <property type="nucleotide sequence ID" value="NZ_FWFZ01000008.1"/>
</dbReference>
<keyword evidence="3" id="KW-1185">Reference proteome</keyword>
<dbReference type="EMBL" id="FWFZ01000008">
    <property type="protein sequence ID" value="SLN47343.1"/>
    <property type="molecule type" value="Genomic_DNA"/>
</dbReference>
<evidence type="ECO:0000313" key="2">
    <source>
        <dbReference type="EMBL" id="SLN47343.1"/>
    </source>
</evidence>
<protein>
    <recommendedName>
        <fullName evidence="4">Lipoprotein</fullName>
    </recommendedName>
</protein>
<keyword evidence="1" id="KW-0732">Signal</keyword>
<reference evidence="2 3" key="1">
    <citation type="submission" date="2017-03" db="EMBL/GenBank/DDBJ databases">
        <authorList>
            <person name="Afonso C.L."/>
            <person name="Miller P.J."/>
            <person name="Scott M.A."/>
            <person name="Spackman E."/>
            <person name="Goraichik I."/>
            <person name="Dimitrov K.M."/>
            <person name="Suarez D.L."/>
            <person name="Swayne D.E."/>
        </authorList>
    </citation>
    <scope>NUCLEOTIDE SEQUENCE [LARGE SCALE GENOMIC DNA]</scope>
    <source>
        <strain evidence="2 3">CECT 7023</strain>
    </source>
</reference>
<evidence type="ECO:0000313" key="3">
    <source>
        <dbReference type="Proteomes" id="UP000193900"/>
    </source>
</evidence>
<gene>
    <name evidence="2" type="ORF">ROA7023_01981</name>
</gene>
<organism evidence="2 3">
    <name type="scientific">Roseisalinus antarcticus</name>
    <dbReference type="NCBI Taxonomy" id="254357"/>
    <lineage>
        <taxon>Bacteria</taxon>
        <taxon>Pseudomonadati</taxon>
        <taxon>Pseudomonadota</taxon>
        <taxon>Alphaproteobacteria</taxon>
        <taxon>Rhodobacterales</taxon>
        <taxon>Roseobacteraceae</taxon>
        <taxon>Roseisalinus</taxon>
    </lineage>
</organism>
<feature type="signal peptide" evidence="1">
    <location>
        <begin position="1"/>
        <end position="18"/>
    </location>
</feature>
<name>A0A1Y5SSX3_9RHOB</name>
<proteinExistence type="predicted"/>
<dbReference type="AlphaFoldDB" id="A0A1Y5SSX3"/>
<dbReference type="Proteomes" id="UP000193900">
    <property type="component" value="Unassembled WGS sequence"/>
</dbReference>
<dbReference type="PROSITE" id="PS51257">
    <property type="entry name" value="PROKAR_LIPOPROTEIN"/>
    <property type="match status" value="1"/>
</dbReference>
<accession>A0A1Y5SSX3</accession>
<feature type="chain" id="PRO_5012576843" description="Lipoprotein" evidence="1">
    <location>
        <begin position="19"/>
        <end position="165"/>
    </location>
</feature>
<sequence>MSRVSILFLLCLSLSACALDSADQARARVTGWLYPGEEIYFNATRYCSVGVYRLTRPDLRSTLYLVADAERALWHVRQGHAVAIRLENGSPNDLSQAIMSMDLPHGLGLLSSATGPRDCMTMRIANGTYAVLMSPDAFTIYDPNTDVLVLVDPVREVAVYMRGNV</sequence>
<evidence type="ECO:0000256" key="1">
    <source>
        <dbReference type="SAM" id="SignalP"/>
    </source>
</evidence>
<evidence type="ECO:0008006" key="4">
    <source>
        <dbReference type="Google" id="ProtNLM"/>
    </source>
</evidence>